<keyword evidence="3" id="KW-1185">Reference proteome</keyword>
<name>A0A0B1SA89_OESDE</name>
<sequence>MPMEHSHLIKKQKTKTITSKSRGTVSAEGTAR</sequence>
<feature type="region of interest" description="Disordered" evidence="1">
    <location>
        <begin position="1"/>
        <end position="32"/>
    </location>
</feature>
<dbReference type="AlphaFoldDB" id="A0A0B1SA89"/>
<organism evidence="2 3">
    <name type="scientific">Oesophagostomum dentatum</name>
    <name type="common">Nodular worm</name>
    <dbReference type="NCBI Taxonomy" id="61180"/>
    <lineage>
        <taxon>Eukaryota</taxon>
        <taxon>Metazoa</taxon>
        <taxon>Ecdysozoa</taxon>
        <taxon>Nematoda</taxon>
        <taxon>Chromadorea</taxon>
        <taxon>Rhabditida</taxon>
        <taxon>Rhabditina</taxon>
        <taxon>Rhabditomorpha</taxon>
        <taxon>Strongyloidea</taxon>
        <taxon>Strongylidae</taxon>
        <taxon>Oesophagostomum</taxon>
    </lineage>
</organism>
<gene>
    <name evidence="2" type="ORF">OESDEN_19504</name>
</gene>
<dbReference type="Proteomes" id="UP000053660">
    <property type="component" value="Unassembled WGS sequence"/>
</dbReference>
<dbReference type="EMBL" id="KN598654">
    <property type="protein sequence ID" value="KHJ80816.1"/>
    <property type="molecule type" value="Genomic_DNA"/>
</dbReference>
<accession>A0A0B1SA89</accession>
<protein>
    <submittedName>
        <fullName evidence="2">Uncharacterized protein</fullName>
    </submittedName>
</protein>
<proteinExistence type="predicted"/>
<evidence type="ECO:0000256" key="1">
    <source>
        <dbReference type="SAM" id="MobiDB-lite"/>
    </source>
</evidence>
<evidence type="ECO:0000313" key="2">
    <source>
        <dbReference type="EMBL" id="KHJ80816.1"/>
    </source>
</evidence>
<reference evidence="2 3" key="1">
    <citation type="submission" date="2014-03" db="EMBL/GenBank/DDBJ databases">
        <title>Draft genome of the hookworm Oesophagostomum dentatum.</title>
        <authorList>
            <person name="Mitreva M."/>
        </authorList>
    </citation>
    <scope>NUCLEOTIDE SEQUENCE [LARGE SCALE GENOMIC DNA]</scope>
    <source>
        <strain evidence="2 3">OD-Hann</strain>
    </source>
</reference>
<evidence type="ECO:0000313" key="3">
    <source>
        <dbReference type="Proteomes" id="UP000053660"/>
    </source>
</evidence>